<keyword evidence="5 9" id="KW-0798">TonB box</keyword>
<dbReference type="OrthoDB" id="7483329at2"/>
<evidence type="ECO:0000256" key="1">
    <source>
        <dbReference type="ARBA" id="ARBA00004571"/>
    </source>
</evidence>
<dbReference type="Gene3D" id="2.170.130.10">
    <property type="entry name" value="TonB-dependent receptor, plug domain"/>
    <property type="match status" value="1"/>
</dbReference>
<evidence type="ECO:0000256" key="7">
    <source>
        <dbReference type="ARBA" id="ARBA00023237"/>
    </source>
</evidence>
<evidence type="ECO:0000256" key="10">
    <source>
        <dbReference type="SAM" id="SignalP"/>
    </source>
</evidence>
<dbReference type="InterPro" id="IPR000531">
    <property type="entry name" value="Beta-barrel_TonB"/>
</dbReference>
<dbReference type="PANTHER" id="PTHR47234:SF3">
    <property type="entry name" value="SECRETIN_TONB SHORT N-TERMINAL DOMAIN-CONTAINING PROTEIN"/>
    <property type="match status" value="1"/>
</dbReference>
<evidence type="ECO:0000313" key="14">
    <source>
        <dbReference type="Proteomes" id="UP000032679"/>
    </source>
</evidence>
<keyword evidence="6 8" id="KW-0472">Membrane</keyword>
<dbReference type="EMBL" id="BALE01000012">
    <property type="protein sequence ID" value="GAN53944.1"/>
    <property type="molecule type" value="Genomic_DNA"/>
</dbReference>
<reference evidence="13 14" key="1">
    <citation type="submission" date="2012-10" db="EMBL/GenBank/DDBJ databases">
        <title>Genome sequencing of Tanticharoenia sakaeratensis NBRC 103193.</title>
        <authorList>
            <person name="Azuma Y."/>
            <person name="Hadano H."/>
            <person name="Hirakawa H."/>
            <person name="Matsushita K."/>
        </authorList>
    </citation>
    <scope>NUCLEOTIDE SEQUENCE [LARGE SCALE GENOMIC DNA]</scope>
    <source>
        <strain evidence="13 14">NBRC 103193</strain>
    </source>
</reference>
<evidence type="ECO:0000256" key="9">
    <source>
        <dbReference type="RuleBase" id="RU003357"/>
    </source>
</evidence>
<dbReference type="InterPro" id="IPR036942">
    <property type="entry name" value="Beta-barrel_TonB_sf"/>
</dbReference>
<comment type="similarity">
    <text evidence="8 9">Belongs to the TonB-dependent receptor family.</text>
</comment>
<dbReference type="GO" id="GO:0009279">
    <property type="term" value="C:cell outer membrane"/>
    <property type="evidence" value="ECO:0007669"/>
    <property type="project" value="UniProtKB-SubCell"/>
</dbReference>
<keyword evidence="3 8" id="KW-1134">Transmembrane beta strand</keyword>
<evidence type="ECO:0000313" key="13">
    <source>
        <dbReference type="EMBL" id="GAN53944.1"/>
    </source>
</evidence>
<comment type="caution">
    <text evidence="13">The sequence shown here is derived from an EMBL/GenBank/DDBJ whole genome shotgun (WGS) entry which is preliminary data.</text>
</comment>
<dbReference type="Proteomes" id="UP000032679">
    <property type="component" value="Unassembled WGS sequence"/>
</dbReference>
<name>A0A0D6MJV0_9PROT</name>
<dbReference type="Gene3D" id="2.40.170.20">
    <property type="entry name" value="TonB-dependent receptor, beta-barrel domain"/>
    <property type="match status" value="1"/>
</dbReference>
<evidence type="ECO:0000256" key="6">
    <source>
        <dbReference type="ARBA" id="ARBA00023136"/>
    </source>
</evidence>
<dbReference type="STRING" id="1231623.Tasa_012_120"/>
<dbReference type="InterPro" id="IPR039426">
    <property type="entry name" value="TonB-dep_rcpt-like"/>
</dbReference>
<dbReference type="CDD" id="cd01347">
    <property type="entry name" value="ligand_gated_channel"/>
    <property type="match status" value="1"/>
</dbReference>
<protein>
    <submittedName>
        <fullName evidence="13">TonB-dependent receptor</fullName>
    </submittedName>
</protein>
<proteinExistence type="inferred from homology"/>
<feature type="chain" id="PRO_5002308107" evidence="10">
    <location>
        <begin position="26"/>
        <end position="866"/>
    </location>
</feature>
<dbReference type="SUPFAM" id="SSF56935">
    <property type="entry name" value="Porins"/>
    <property type="match status" value="1"/>
</dbReference>
<organism evidence="13 14">
    <name type="scientific">Tanticharoenia sakaeratensis NBRC 103193</name>
    <dbReference type="NCBI Taxonomy" id="1231623"/>
    <lineage>
        <taxon>Bacteria</taxon>
        <taxon>Pseudomonadati</taxon>
        <taxon>Pseudomonadota</taxon>
        <taxon>Alphaproteobacteria</taxon>
        <taxon>Acetobacterales</taxon>
        <taxon>Acetobacteraceae</taxon>
        <taxon>Tanticharoenia</taxon>
    </lineage>
</organism>
<evidence type="ECO:0000259" key="11">
    <source>
        <dbReference type="Pfam" id="PF00593"/>
    </source>
</evidence>
<evidence type="ECO:0000259" key="12">
    <source>
        <dbReference type="Pfam" id="PF07715"/>
    </source>
</evidence>
<keyword evidence="4 8" id="KW-0812">Transmembrane</keyword>
<feature type="domain" description="TonB-dependent receptor plug" evidence="12">
    <location>
        <begin position="86"/>
        <end position="205"/>
    </location>
</feature>
<feature type="signal peptide" evidence="10">
    <location>
        <begin position="1"/>
        <end position="25"/>
    </location>
</feature>
<gene>
    <name evidence="13" type="ORF">Tasa_012_120</name>
</gene>
<dbReference type="Pfam" id="PF00593">
    <property type="entry name" value="TonB_dep_Rec_b-barrel"/>
    <property type="match status" value="1"/>
</dbReference>
<dbReference type="AlphaFoldDB" id="A0A0D6MJV0"/>
<dbReference type="PANTHER" id="PTHR47234">
    <property type="match status" value="1"/>
</dbReference>
<dbReference type="InterPro" id="IPR012910">
    <property type="entry name" value="Plug_dom"/>
</dbReference>
<sequence length="866" mass="93781">MNRKQCLLAATILGLSFWNVAHANAAPTTTDTTPAGKGRATGTAPVRRAVTPKVTPAAPARSHRAAPVQTEALIVTGTHAANRSARQSISPVSVVTAATLQRSGLMNIADALTRTYAEINVSAMGLDTGSLTSSIRMRGLNPNEVLVLVDGERRHTTANIYADPGPEFGSTPVDLNMLPANAIDHIEVLEDGAAAMYGSDAIAGVVNIITKHTDHGLNMSAQTGADAYAGQGWGYQVGVDGGTKILGNGYLHVSGQVYHADHFIANGTEDHRLVGYTPPGADADLYTAKAGGYQPSAGSVDKFMSTPEETRENLLINFGKPITQTIDFYGQITYAHRHSEGYEYYRTPDVAALPDGSYLYPQGFTPIETNDENDYAGELGLRGRDLFGFDWHLSTVYGADEDSIGNKNTANPTLLAAGTFYGTKAMAEQYRMAQWTNSLDFRRNFLIANTVPVVWAFGGQHRLETYNIRAGNAPSYEDGGTQGYAGLTPQDAGAWSRDVWAAWMDGDFHFTRKWEVDFAGRFEHYTDVGNTENGKVSTRYDFNKRIAIRGTISNGFRAPTLAEEHFSALNVSPNGAGGLLPTTSSAAASLGAVPLKPERSTSESGGVVLMPIDGWHVEADVYQINVRDRIVEGGTTNGAGAVDAIEKLGIVLPSNLTGADINNVDAYYMANGASTRTQGVDLKTDYLLRLHQYGNVMLTASLDLNRTRLHHNGTGANGMQFLTAQNIAALTTAYPRSKLILNALWTVGRWDVNVRQTRYGETTDLLTYEDWEPSSAQCPNGGGSKQYSNTCFYQFKNTPRWLTDIEVGYRISDAWHVAVGADDIFNVRPRRVPQYVNDLGATPYDTDSAQIPIYGGYYYGRVNATF</sequence>
<evidence type="ECO:0000256" key="8">
    <source>
        <dbReference type="PROSITE-ProRule" id="PRU01360"/>
    </source>
</evidence>
<keyword evidence="13" id="KW-0675">Receptor</keyword>
<dbReference type="PROSITE" id="PS52016">
    <property type="entry name" value="TONB_DEPENDENT_REC_3"/>
    <property type="match status" value="1"/>
</dbReference>
<feature type="domain" description="TonB-dependent receptor-like beta-barrel" evidence="11">
    <location>
        <begin position="334"/>
        <end position="822"/>
    </location>
</feature>
<accession>A0A0D6MJV0</accession>
<dbReference type="Pfam" id="PF07715">
    <property type="entry name" value="Plug"/>
    <property type="match status" value="1"/>
</dbReference>
<comment type="subcellular location">
    <subcellularLocation>
        <location evidence="1 8">Cell outer membrane</location>
        <topology evidence="1 8">Multi-pass membrane protein</topology>
    </subcellularLocation>
</comment>
<dbReference type="InterPro" id="IPR037066">
    <property type="entry name" value="Plug_dom_sf"/>
</dbReference>
<keyword evidence="7 8" id="KW-0998">Cell outer membrane</keyword>
<keyword evidence="10" id="KW-0732">Signal</keyword>
<evidence type="ECO:0000256" key="5">
    <source>
        <dbReference type="ARBA" id="ARBA00023077"/>
    </source>
</evidence>
<evidence type="ECO:0000256" key="4">
    <source>
        <dbReference type="ARBA" id="ARBA00022692"/>
    </source>
</evidence>
<keyword evidence="2 8" id="KW-0813">Transport</keyword>
<evidence type="ECO:0000256" key="3">
    <source>
        <dbReference type="ARBA" id="ARBA00022452"/>
    </source>
</evidence>
<evidence type="ECO:0000256" key="2">
    <source>
        <dbReference type="ARBA" id="ARBA00022448"/>
    </source>
</evidence>
<keyword evidence="14" id="KW-1185">Reference proteome</keyword>
<dbReference type="RefSeq" id="WP_048848435.1">
    <property type="nucleotide sequence ID" value="NZ_BALE01000012.1"/>
</dbReference>